<dbReference type="SUPFAM" id="SSF57756">
    <property type="entry name" value="Retrovirus zinc finger-like domains"/>
    <property type="match status" value="1"/>
</dbReference>
<dbReference type="SMART" id="SM00343">
    <property type="entry name" value="ZnF_C2HC"/>
    <property type="match status" value="2"/>
</dbReference>
<dbReference type="AlphaFoldDB" id="A0A6H5J6A4"/>
<keyword evidence="5" id="KW-1185">Reference proteome</keyword>
<dbReference type="InterPro" id="IPR001878">
    <property type="entry name" value="Znf_CCHC"/>
</dbReference>
<dbReference type="PROSITE" id="PS50158">
    <property type="entry name" value="ZF_CCHC"/>
    <property type="match status" value="1"/>
</dbReference>
<evidence type="ECO:0000256" key="2">
    <source>
        <dbReference type="SAM" id="MobiDB-lite"/>
    </source>
</evidence>
<reference evidence="4 5" key="1">
    <citation type="submission" date="2020-02" db="EMBL/GenBank/DDBJ databases">
        <authorList>
            <person name="Ferguson B K."/>
        </authorList>
    </citation>
    <scope>NUCLEOTIDE SEQUENCE [LARGE SCALE GENOMIC DNA]</scope>
</reference>
<dbReference type="GO" id="GO:0008270">
    <property type="term" value="F:zinc ion binding"/>
    <property type="evidence" value="ECO:0007669"/>
    <property type="project" value="UniProtKB-KW"/>
</dbReference>
<evidence type="ECO:0000256" key="1">
    <source>
        <dbReference type="PROSITE-ProRule" id="PRU00047"/>
    </source>
</evidence>
<dbReference type="GO" id="GO:0003676">
    <property type="term" value="F:nucleic acid binding"/>
    <property type="evidence" value="ECO:0007669"/>
    <property type="project" value="InterPro"/>
</dbReference>
<dbReference type="Pfam" id="PF00098">
    <property type="entry name" value="zf-CCHC"/>
    <property type="match status" value="2"/>
</dbReference>
<dbReference type="EMBL" id="CADCXV010001383">
    <property type="protein sequence ID" value="CAB0044050.1"/>
    <property type="molecule type" value="Genomic_DNA"/>
</dbReference>
<keyword evidence="1" id="KW-0479">Metal-binding</keyword>
<feature type="region of interest" description="Disordered" evidence="2">
    <location>
        <begin position="80"/>
        <end position="111"/>
    </location>
</feature>
<feature type="domain" description="CCHC-type" evidence="3">
    <location>
        <begin position="36"/>
        <end position="50"/>
    </location>
</feature>
<accession>A0A6H5J6A4</accession>
<evidence type="ECO:0000313" key="4">
    <source>
        <dbReference type="EMBL" id="CAB0044050.1"/>
    </source>
</evidence>
<sequence>MAETNIADWVAFCNDLPKNFQRVRAINPSSQTSRLCYNCYEEGHLKRDCKVSRPGIICRRCGKEGHIARYYQEPLNENATAARPSQSAFKTKSSGPSYYTNSYTTRRSSRNQRQAAWKGIVTRPCYRTTERDPCNPPIPFHLHRSVKIHLGPPVASGPRSQVRTPPRSPNIPAKLHFGLTFLPSLEKPPIPPPLRESVTLRLGPPVAPRHPPKVLTPPTSPNIPAKRPCGLACLAPTEDPPIFNTRREKEHNTTNWDASPPRLDDRWQEPAAQYTNYNKHRSPARPSGWPHKNESVLMFFGEFLRYSTRTCSRAVGVGAARRRGSQQHCYSAHFPSGAWYPYSDRPTA</sequence>
<proteinExistence type="predicted"/>
<dbReference type="Gene3D" id="4.10.60.10">
    <property type="entry name" value="Zinc finger, CCHC-type"/>
    <property type="match status" value="1"/>
</dbReference>
<protein>
    <recommendedName>
        <fullName evidence="3">CCHC-type domain-containing protein</fullName>
    </recommendedName>
</protein>
<gene>
    <name evidence="4" type="ORF">TBRA_LOCUS15638</name>
</gene>
<feature type="region of interest" description="Disordered" evidence="2">
    <location>
        <begin position="243"/>
        <end position="264"/>
    </location>
</feature>
<dbReference type="InterPro" id="IPR036875">
    <property type="entry name" value="Znf_CCHC_sf"/>
</dbReference>
<keyword evidence="1" id="KW-0862">Zinc</keyword>
<organism evidence="4 5">
    <name type="scientific">Trichogramma brassicae</name>
    <dbReference type="NCBI Taxonomy" id="86971"/>
    <lineage>
        <taxon>Eukaryota</taxon>
        <taxon>Metazoa</taxon>
        <taxon>Ecdysozoa</taxon>
        <taxon>Arthropoda</taxon>
        <taxon>Hexapoda</taxon>
        <taxon>Insecta</taxon>
        <taxon>Pterygota</taxon>
        <taxon>Neoptera</taxon>
        <taxon>Endopterygota</taxon>
        <taxon>Hymenoptera</taxon>
        <taxon>Apocrita</taxon>
        <taxon>Proctotrupomorpha</taxon>
        <taxon>Chalcidoidea</taxon>
        <taxon>Trichogrammatidae</taxon>
        <taxon>Trichogramma</taxon>
    </lineage>
</organism>
<evidence type="ECO:0000259" key="3">
    <source>
        <dbReference type="PROSITE" id="PS50158"/>
    </source>
</evidence>
<dbReference type="Proteomes" id="UP000479190">
    <property type="component" value="Unassembled WGS sequence"/>
</dbReference>
<dbReference type="OrthoDB" id="7608935at2759"/>
<keyword evidence="1" id="KW-0863">Zinc-finger</keyword>
<evidence type="ECO:0000313" key="5">
    <source>
        <dbReference type="Proteomes" id="UP000479190"/>
    </source>
</evidence>
<name>A0A6H5J6A4_9HYME</name>